<dbReference type="eggNOG" id="COG1309">
    <property type="taxonomic scope" value="Bacteria"/>
</dbReference>
<dbReference type="HOGENOM" id="CLU_069356_15_10_11"/>
<dbReference type="Gene3D" id="1.10.357.10">
    <property type="entry name" value="Tetracycline Repressor, domain 2"/>
    <property type="match status" value="1"/>
</dbReference>
<dbReference type="RefSeq" id="WP_015780407.1">
    <property type="nucleotide sequence ID" value="NC_013169.1"/>
</dbReference>
<protein>
    <submittedName>
        <fullName evidence="7">Transcriptional regulator, tetR family</fullName>
    </submittedName>
</protein>
<sequence>MPRLADHAERRAALADAVFAVVAREGLRGTSVRTIAAEVGWSPGAVRHYFSAQHDLLAFAMEEMDHRIAARVMDVITWDGPGEECALELLEQLLPLDDLRRQEVAVYVEFVVAGRTDERLRPVATRAWQGERWLVRAALAQALGLDSPQEAQTTLPAAAEGAVPGLHAVVDGLTLSGVGVPQEMDAAALRAVLREALAAAVARAAG</sequence>
<reference evidence="7 8" key="1">
    <citation type="journal article" date="2009" name="Stand. Genomic Sci.">
        <title>Complete genome sequence of Kytococcus sedentarius type strain (541).</title>
        <authorList>
            <person name="Sims D."/>
            <person name="Brettin T."/>
            <person name="Detter J.C."/>
            <person name="Han C."/>
            <person name="Lapidus A."/>
            <person name="Copeland A."/>
            <person name="Glavina Del Rio T."/>
            <person name="Nolan M."/>
            <person name="Chen F."/>
            <person name="Lucas S."/>
            <person name="Tice H."/>
            <person name="Cheng J.F."/>
            <person name="Bruce D."/>
            <person name="Goodwin L."/>
            <person name="Pitluck S."/>
            <person name="Ovchinnikova G."/>
            <person name="Pati A."/>
            <person name="Ivanova N."/>
            <person name="Mavrommatis K."/>
            <person name="Chen A."/>
            <person name="Palaniappan K."/>
            <person name="D'haeseleer P."/>
            <person name="Chain P."/>
            <person name="Bristow J."/>
            <person name="Eisen J.A."/>
            <person name="Markowitz V."/>
            <person name="Hugenholtz P."/>
            <person name="Schneider S."/>
            <person name="Goker M."/>
            <person name="Pukall R."/>
            <person name="Kyrpides N.C."/>
            <person name="Klenk H.P."/>
        </authorList>
    </citation>
    <scope>NUCLEOTIDE SEQUENCE [LARGE SCALE GENOMIC DNA]</scope>
    <source>
        <strain evidence="8">ATCC 14392 / DSM 20547 / JCM 11482 / CCUG 33030 / NBRC 15357 / NCTC 11040 / CCM 314 / 541</strain>
    </source>
</reference>
<evidence type="ECO:0000313" key="7">
    <source>
        <dbReference type="EMBL" id="ACV07481.1"/>
    </source>
</evidence>
<dbReference type="Pfam" id="PF00440">
    <property type="entry name" value="TetR_N"/>
    <property type="match status" value="1"/>
</dbReference>
<evidence type="ECO:0000256" key="4">
    <source>
        <dbReference type="ARBA" id="ARBA00023163"/>
    </source>
</evidence>
<feature type="domain" description="HTH tetR-type" evidence="6">
    <location>
        <begin position="8"/>
        <end position="68"/>
    </location>
</feature>
<dbReference type="InterPro" id="IPR039538">
    <property type="entry name" value="BetI_C"/>
</dbReference>
<dbReference type="KEGG" id="kse:Ksed_25180"/>
<dbReference type="AlphaFoldDB" id="C7NG72"/>
<dbReference type="STRING" id="478801.Ksed_25180"/>
<evidence type="ECO:0000256" key="3">
    <source>
        <dbReference type="ARBA" id="ARBA00023125"/>
    </source>
</evidence>
<evidence type="ECO:0000256" key="5">
    <source>
        <dbReference type="PROSITE-ProRule" id="PRU00335"/>
    </source>
</evidence>
<dbReference type="InterPro" id="IPR009057">
    <property type="entry name" value="Homeodomain-like_sf"/>
</dbReference>
<dbReference type="Pfam" id="PF13977">
    <property type="entry name" value="TetR_C_6"/>
    <property type="match status" value="1"/>
</dbReference>
<gene>
    <name evidence="7" type="ordered locus">Ksed_25180</name>
</gene>
<feature type="DNA-binding region" description="H-T-H motif" evidence="5">
    <location>
        <begin position="31"/>
        <end position="50"/>
    </location>
</feature>
<keyword evidence="4" id="KW-0804">Transcription</keyword>
<dbReference type="InterPro" id="IPR001647">
    <property type="entry name" value="HTH_TetR"/>
</dbReference>
<keyword evidence="8" id="KW-1185">Reference proteome</keyword>
<keyword evidence="1" id="KW-0678">Repressor</keyword>
<dbReference type="Proteomes" id="UP000006666">
    <property type="component" value="Chromosome"/>
</dbReference>
<name>C7NG72_KYTSD</name>
<keyword evidence="2" id="KW-0805">Transcription regulation</keyword>
<accession>C7NG72</accession>
<evidence type="ECO:0000313" key="8">
    <source>
        <dbReference type="Proteomes" id="UP000006666"/>
    </source>
</evidence>
<proteinExistence type="predicted"/>
<dbReference type="SUPFAM" id="SSF46689">
    <property type="entry name" value="Homeodomain-like"/>
    <property type="match status" value="1"/>
</dbReference>
<evidence type="ECO:0000259" key="6">
    <source>
        <dbReference type="PROSITE" id="PS50977"/>
    </source>
</evidence>
<organism evidence="7 8">
    <name type="scientific">Kytococcus sedentarius (strain ATCC 14392 / DSM 20547 / JCM 11482 / CCUG 33030 / NBRC 15357 / NCTC 11040 / CCM 314 / 541)</name>
    <name type="common">Micrococcus sedentarius</name>
    <dbReference type="NCBI Taxonomy" id="478801"/>
    <lineage>
        <taxon>Bacteria</taxon>
        <taxon>Bacillati</taxon>
        <taxon>Actinomycetota</taxon>
        <taxon>Actinomycetes</taxon>
        <taxon>Micrococcales</taxon>
        <taxon>Kytococcaceae</taxon>
        <taxon>Kytococcus</taxon>
    </lineage>
</organism>
<evidence type="ECO:0000256" key="1">
    <source>
        <dbReference type="ARBA" id="ARBA00022491"/>
    </source>
</evidence>
<dbReference type="EMBL" id="CP001686">
    <property type="protein sequence ID" value="ACV07481.1"/>
    <property type="molecule type" value="Genomic_DNA"/>
</dbReference>
<dbReference type="InterPro" id="IPR036271">
    <property type="entry name" value="Tet_transcr_reg_TetR-rel_C_sf"/>
</dbReference>
<dbReference type="PROSITE" id="PS50977">
    <property type="entry name" value="HTH_TETR_2"/>
    <property type="match status" value="1"/>
</dbReference>
<keyword evidence="3 5" id="KW-0238">DNA-binding</keyword>
<dbReference type="GO" id="GO:0003677">
    <property type="term" value="F:DNA binding"/>
    <property type="evidence" value="ECO:0007669"/>
    <property type="project" value="UniProtKB-UniRule"/>
</dbReference>
<dbReference type="SUPFAM" id="SSF48498">
    <property type="entry name" value="Tetracyclin repressor-like, C-terminal domain"/>
    <property type="match status" value="1"/>
</dbReference>
<evidence type="ECO:0000256" key="2">
    <source>
        <dbReference type="ARBA" id="ARBA00023015"/>
    </source>
</evidence>